<sequence length="419" mass="45399">MKQTRPFAPFEWMLALRYLRAKRAESFISIISVISLVGIALGVATLIIVMAVMNGFRHDLMNRILGINGHVMVQMQDGSGIADYDAIAKRISAIKGVEHVSPLVQGFAAVDANGVATGVQIRGLRKADLQALSMVSKSLSPVAMQNYGDDTVLIGVRLAQNLGLAPGLDLKLMGLKGDVTPFGTTPRVKAYTVAGLFNIGMSEYDRTIVFMPLDQAQLFFNLGDSVPSLEAMVSDPDHVQDLVPAIQNAAGPGMRVLTWRDTQSTFFEAVETERVVMFLILTLIIVVAALNIVSGLYMLVKDKSPDIAILRTMGASRGSVMRVFLIAGMSIGVVGTFAGFLLGVAFCANIETIRIILMKVTGANLFSPEVYFLSHMPAEMDFGEVMSVVIMALSLSFLATLYPAWRAARLDPVEALRYE</sequence>
<evidence type="ECO:0000313" key="12">
    <source>
        <dbReference type="Proteomes" id="UP000570514"/>
    </source>
</evidence>
<keyword evidence="7 8" id="KW-0472">Membrane</keyword>
<dbReference type="Pfam" id="PF02687">
    <property type="entry name" value="FtsX"/>
    <property type="match status" value="1"/>
</dbReference>
<comment type="similarity">
    <text evidence="2">Belongs to the ABC-4 integral membrane protein family. LolC/E subfamily.</text>
</comment>
<reference evidence="11 12" key="1">
    <citation type="submission" date="2020-03" db="EMBL/GenBank/DDBJ databases">
        <title>Genomic Encyclopedia of Type Strains, Phase IV (KMG-IV): sequencing the most valuable type-strain genomes for metagenomic binning, comparative biology and taxonomic classification.</title>
        <authorList>
            <person name="Goeker M."/>
        </authorList>
    </citation>
    <scope>NUCLEOTIDE SEQUENCE [LARGE SCALE GENOMIC DNA]</scope>
    <source>
        <strain evidence="11 12">DSM 19867</strain>
    </source>
</reference>
<keyword evidence="11" id="KW-0449">Lipoprotein</keyword>
<organism evidence="11 12">
    <name type="scientific">Rhizomicrobium palustre</name>
    <dbReference type="NCBI Taxonomy" id="189966"/>
    <lineage>
        <taxon>Bacteria</taxon>
        <taxon>Pseudomonadati</taxon>
        <taxon>Pseudomonadota</taxon>
        <taxon>Alphaproteobacteria</taxon>
        <taxon>Micropepsales</taxon>
        <taxon>Micropepsaceae</taxon>
        <taxon>Rhizomicrobium</taxon>
    </lineage>
</organism>
<evidence type="ECO:0000256" key="1">
    <source>
        <dbReference type="ARBA" id="ARBA00004651"/>
    </source>
</evidence>
<dbReference type="InterPro" id="IPR003838">
    <property type="entry name" value="ABC3_permease_C"/>
</dbReference>
<evidence type="ECO:0000313" key="11">
    <source>
        <dbReference type="EMBL" id="NIK89570.1"/>
    </source>
</evidence>
<evidence type="ECO:0000259" key="9">
    <source>
        <dbReference type="Pfam" id="PF02687"/>
    </source>
</evidence>
<feature type="transmembrane region" description="Helical" evidence="8">
    <location>
        <begin position="385"/>
        <end position="405"/>
    </location>
</feature>
<keyword evidence="6 8" id="KW-1133">Transmembrane helix</keyword>
<feature type="domain" description="MacB-like periplasmic core" evidence="10">
    <location>
        <begin position="32"/>
        <end position="248"/>
    </location>
</feature>
<feature type="domain" description="ABC3 transporter permease C-terminal" evidence="9">
    <location>
        <begin position="279"/>
        <end position="412"/>
    </location>
</feature>
<dbReference type="AlphaFoldDB" id="A0A846N3B5"/>
<evidence type="ECO:0000259" key="10">
    <source>
        <dbReference type="Pfam" id="PF12704"/>
    </source>
</evidence>
<comment type="subcellular location">
    <subcellularLocation>
        <location evidence="1">Cell membrane</location>
        <topology evidence="1">Multi-pass membrane protein</topology>
    </subcellularLocation>
</comment>
<evidence type="ECO:0000256" key="5">
    <source>
        <dbReference type="ARBA" id="ARBA00022692"/>
    </source>
</evidence>
<dbReference type="RefSeq" id="WP_167083646.1">
    <property type="nucleotide sequence ID" value="NZ_BAAADC010000001.1"/>
</dbReference>
<feature type="transmembrane region" description="Helical" evidence="8">
    <location>
        <begin position="275"/>
        <end position="300"/>
    </location>
</feature>
<evidence type="ECO:0000256" key="6">
    <source>
        <dbReference type="ARBA" id="ARBA00022989"/>
    </source>
</evidence>
<keyword evidence="4" id="KW-1003">Cell membrane</keyword>
<dbReference type="GO" id="GO:0042953">
    <property type="term" value="P:lipoprotein transport"/>
    <property type="evidence" value="ECO:0007669"/>
    <property type="project" value="InterPro"/>
</dbReference>
<evidence type="ECO:0000256" key="2">
    <source>
        <dbReference type="ARBA" id="ARBA00005236"/>
    </source>
</evidence>
<feature type="transmembrane region" description="Helical" evidence="8">
    <location>
        <begin position="320"/>
        <end position="346"/>
    </location>
</feature>
<proteinExistence type="inferred from homology"/>
<dbReference type="GO" id="GO:0098797">
    <property type="term" value="C:plasma membrane protein complex"/>
    <property type="evidence" value="ECO:0007669"/>
    <property type="project" value="TreeGrafter"/>
</dbReference>
<dbReference type="PANTHER" id="PTHR30489">
    <property type="entry name" value="LIPOPROTEIN-RELEASING SYSTEM TRANSMEMBRANE PROTEIN LOLE"/>
    <property type="match status" value="1"/>
</dbReference>
<accession>A0A846N3B5</accession>
<keyword evidence="12" id="KW-1185">Reference proteome</keyword>
<dbReference type="Proteomes" id="UP000570514">
    <property type="component" value="Unassembled WGS sequence"/>
</dbReference>
<dbReference type="PANTHER" id="PTHR30489:SF0">
    <property type="entry name" value="LIPOPROTEIN-RELEASING SYSTEM TRANSMEMBRANE PROTEIN LOLE"/>
    <property type="match status" value="1"/>
</dbReference>
<dbReference type="Pfam" id="PF12704">
    <property type="entry name" value="MacB_PCD"/>
    <property type="match status" value="1"/>
</dbReference>
<dbReference type="GO" id="GO:0044874">
    <property type="term" value="P:lipoprotein localization to outer membrane"/>
    <property type="evidence" value="ECO:0007669"/>
    <property type="project" value="TreeGrafter"/>
</dbReference>
<keyword evidence="5 8" id="KW-0812">Transmembrane</keyword>
<dbReference type="InterPro" id="IPR025857">
    <property type="entry name" value="MacB_PCD"/>
</dbReference>
<keyword evidence="3" id="KW-0813">Transport</keyword>
<feature type="transmembrane region" description="Helical" evidence="8">
    <location>
        <begin position="27"/>
        <end position="53"/>
    </location>
</feature>
<gene>
    <name evidence="11" type="ORF">FHS83_002888</name>
</gene>
<comment type="caution">
    <text evidence="11">The sequence shown here is derived from an EMBL/GenBank/DDBJ whole genome shotgun (WGS) entry which is preliminary data.</text>
</comment>
<evidence type="ECO:0000256" key="8">
    <source>
        <dbReference type="SAM" id="Phobius"/>
    </source>
</evidence>
<evidence type="ECO:0000256" key="4">
    <source>
        <dbReference type="ARBA" id="ARBA00022475"/>
    </source>
</evidence>
<dbReference type="NCBIfam" id="TIGR02212">
    <property type="entry name" value="lolCE"/>
    <property type="match status" value="1"/>
</dbReference>
<dbReference type="InterPro" id="IPR011925">
    <property type="entry name" value="LolCE_TM"/>
</dbReference>
<protein>
    <submittedName>
        <fullName evidence="11">Lipoprotein-releasing system permease protein</fullName>
    </submittedName>
</protein>
<name>A0A846N3B5_9PROT</name>
<dbReference type="InterPro" id="IPR051447">
    <property type="entry name" value="Lipoprotein-release_system"/>
</dbReference>
<dbReference type="EMBL" id="JAASRM010000001">
    <property type="protein sequence ID" value="NIK89570.1"/>
    <property type="molecule type" value="Genomic_DNA"/>
</dbReference>
<evidence type="ECO:0000256" key="7">
    <source>
        <dbReference type="ARBA" id="ARBA00023136"/>
    </source>
</evidence>
<evidence type="ECO:0000256" key="3">
    <source>
        <dbReference type="ARBA" id="ARBA00022448"/>
    </source>
</evidence>